<dbReference type="RefSeq" id="WP_014776825.1">
    <property type="nucleotide sequence ID" value="NC_018012.1"/>
</dbReference>
<feature type="transmembrane region" description="Helical" evidence="1">
    <location>
        <begin position="51"/>
        <end position="72"/>
    </location>
</feature>
<accession>I3Y5P9</accession>
<reference evidence="3 4" key="1">
    <citation type="submission" date="2012-06" db="EMBL/GenBank/DDBJ databases">
        <title>Complete sequence of Thiocystis violascens DSM 198.</title>
        <authorList>
            <consortium name="US DOE Joint Genome Institute"/>
            <person name="Lucas S."/>
            <person name="Han J."/>
            <person name="Lapidus A."/>
            <person name="Cheng J.-F."/>
            <person name="Goodwin L."/>
            <person name="Pitluck S."/>
            <person name="Peters L."/>
            <person name="Ovchinnikova G."/>
            <person name="Teshima H."/>
            <person name="Detter J.C."/>
            <person name="Han C."/>
            <person name="Tapia R."/>
            <person name="Land M."/>
            <person name="Hauser L."/>
            <person name="Kyrpides N."/>
            <person name="Ivanova N."/>
            <person name="Pagani I."/>
            <person name="Vogl K."/>
            <person name="Liu Z."/>
            <person name="Frigaard N.-U."/>
            <person name="Bryant D."/>
            <person name="Woyke T."/>
        </authorList>
    </citation>
    <scope>NUCLEOTIDE SEQUENCE [LARGE SCALE GENOMIC DNA]</scope>
    <source>
        <strain evidence="4">ATCC 17096 / DSM 198 / 6111</strain>
    </source>
</reference>
<dbReference type="eggNOG" id="COG4327">
    <property type="taxonomic scope" value="Bacteria"/>
</dbReference>
<evidence type="ECO:0000313" key="3">
    <source>
        <dbReference type="EMBL" id="AFL72317.1"/>
    </source>
</evidence>
<evidence type="ECO:0000313" key="4">
    <source>
        <dbReference type="Proteomes" id="UP000006062"/>
    </source>
</evidence>
<dbReference type="Pfam" id="PF13937">
    <property type="entry name" value="DUF4212"/>
    <property type="match status" value="1"/>
</dbReference>
<dbReference type="EMBL" id="CP003154">
    <property type="protein sequence ID" value="AFL72317.1"/>
    <property type="molecule type" value="Genomic_DNA"/>
</dbReference>
<feature type="transmembrane region" description="Helical" evidence="1">
    <location>
        <begin position="12"/>
        <end position="36"/>
    </location>
</feature>
<keyword evidence="4" id="KW-1185">Reference proteome</keyword>
<protein>
    <submittedName>
        <fullName evidence="3">Putative solute:sodium symporter small subunit</fullName>
    </submittedName>
</protein>
<dbReference type="STRING" id="765911.Thivi_0248"/>
<feature type="domain" description="Sodium symporter small subunit" evidence="2">
    <location>
        <begin position="7"/>
        <end position="83"/>
    </location>
</feature>
<dbReference type="HOGENOM" id="CLU_140854_4_1_6"/>
<gene>
    <name evidence="3" type="ordered locus">Thivi_0248</name>
</gene>
<dbReference type="KEGG" id="tvi:Thivi_0248"/>
<dbReference type="Proteomes" id="UP000006062">
    <property type="component" value="Chromosome"/>
</dbReference>
<evidence type="ECO:0000256" key="1">
    <source>
        <dbReference type="SAM" id="Phobius"/>
    </source>
</evidence>
<proteinExistence type="predicted"/>
<evidence type="ECO:0000259" key="2">
    <source>
        <dbReference type="Pfam" id="PF13937"/>
    </source>
</evidence>
<organism evidence="3 4">
    <name type="scientific">Thiocystis violascens (strain ATCC 17096 / DSM 198 / 6111)</name>
    <name type="common">Chromatium violascens</name>
    <dbReference type="NCBI Taxonomy" id="765911"/>
    <lineage>
        <taxon>Bacteria</taxon>
        <taxon>Pseudomonadati</taxon>
        <taxon>Pseudomonadota</taxon>
        <taxon>Gammaproteobacteria</taxon>
        <taxon>Chromatiales</taxon>
        <taxon>Chromatiaceae</taxon>
        <taxon>Thiocystis</taxon>
    </lineage>
</organism>
<keyword evidence="1" id="KW-0812">Transmembrane</keyword>
<name>I3Y5P9_THIV6</name>
<keyword evidence="1" id="KW-0472">Membrane</keyword>
<dbReference type="NCBIfam" id="TIGR03647">
    <property type="entry name" value="Na_symport_sm"/>
    <property type="match status" value="1"/>
</dbReference>
<dbReference type="AlphaFoldDB" id="I3Y5P9"/>
<sequence length="85" mass="9763">MTPDKRSDYWRANLRLLAVLLIIWFIVSFGFGILLVEPLNAISLGGYPLGFWFAQQGSIYIFVVLIFVYAALMGRLDKKFDVEED</sequence>
<dbReference type="InterPro" id="IPR019886">
    <property type="entry name" value="Na_symporter_ssu"/>
</dbReference>
<dbReference type="OrthoDB" id="9797746at2"/>
<keyword evidence="1" id="KW-1133">Transmembrane helix</keyword>